<evidence type="ECO:0000313" key="4">
    <source>
        <dbReference type="EMBL" id="MBS7813638.1"/>
    </source>
</evidence>
<dbReference type="Gene3D" id="1.10.357.10">
    <property type="entry name" value="Tetracycline Repressor, domain 2"/>
    <property type="match status" value="1"/>
</dbReference>
<dbReference type="PANTHER" id="PTHR30055">
    <property type="entry name" value="HTH-TYPE TRANSCRIPTIONAL REGULATOR RUTR"/>
    <property type="match status" value="1"/>
</dbReference>
<keyword evidence="5" id="KW-1185">Reference proteome</keyword>
<dbReference type="EMBL" id="JAHCDA010000005">
    <property type="protein sequence ID" value="MBS7813638.1"/>
    <property type="molecule type" value="Genomic_DNA"/>
</dbReference>
<dbReference type="Pfam" id="PF00440">
    <property type="entry name" value="TetR_N"/>
    <property type="match status" value="1"/>
</dbReference>
<dbReference type="Pfam" id="PF17937">
    <property type="entry name" value="TetR_C_28"/>
    <property type="match status" value="1"/>
</dbReference>
<evidence type="ECO:0000256" key="2">
    <source>
        <dbReference type="PROSITE-ProRule" id="PRU00335"/>
    </source>
</evidence>
<dbReference type="RefSeq" id="WP_213672330.1">
    <property type="nucleotide sequence ID" value="NZ_JAHCDA010000005.1"/>
</dbReference>
<reference evidence="4 5" key="1">
    <citation type="submission" date="2021-05" db="EMBL/GenBank/DDBJ databases">
        <title>Roseococcus sp. XZZS9, whole genome shotgun sequencing project.</title>
        <authorList>
            <person name="Zhao G."/>
            <person name="Shen L."/>
        </authorList>
    </citation>
    <scope>NUCLEOTIDE SEQUENCE [LARGE SCALE GENOMIC DNA]</scope>
    <source>
        <strain evidence="4 5">XZZS9</strain>
    </source>
</reference>
<dbReference type="InterPro" id="IPR041479">
    <property type="entry name" value="TetR_CgmR_C"/>
</dbReference>
<dbReference type="Proteomes" id="UP000766336">
    <property type="component" value="Unassembled WGS sequence"/>
</dbReference>
<gene>
    <name evidence="4" type="ORF">KHU32_22040</name>
</gene>
<comment type="caution">
    <text evidence="4">The sequence shown here is derived from an EMBL/GenBank/DDBJ whole genome shotgun (WGS) entry which is preliminary data.</text>
</comment>
<dbReference type="PRINTS" id="PR00455">
    <property type="entry name" value="HTHTETR"/>
</dbReference>
<name>A0ABS5QJT1_9PROT</name>
<feature type="DNA-binding region" description="H-T-H motif" evidence="2">
    <location>
        <begin position="35"/>
        <end position="54"/>
    </location>
</feature>
<feature type="domain" description="HTH tetR-type" evidence="3">
    <location>
        <begin position="12"/>
        <end position="72"/>
    </location>
</feature>
<organism evidence="4 5">
    <name type="scientific">Roseococcus pinisoli</name>
    <dbReference type="NCBI Taxonomy" id="2835040"/>
    <lineage>
        <taxon>Bacteria</taxon>
        <taxon>Pseudomonadati</taxon>
        <taxon>Pseudomonadota</taxon>
        <taxon>Alphaproteobacteria</taxon>
        <taxon>Acetobacterales</taxon>
        <taxon>Roseomonadaceae</taxon>
        <taxon>Roseococcus</taxon>
    </lineage>
</organism>
<dbReference type="SUPFAM" id="SSF46689">
    <property type="entry name" value="Homeodomain-like"/>
    <property type="match status" value="1"/>
</dbReference>
<keyword evidence="1 2" id="KW-0238">DNA-binding</keyword>
<dbReference type="InterPro" id="IPR009057">
    <property type="entry name" value="Homeodomain-like_sf"/>
</dbReference>
<protein>
    <submittedName>
        <fullName evidence="4">TetR family transcriptional regulator</fullName>
    </submittedName>
</protein>
<dbReference type="InterPro" id="IPR036271">
    <property type="entry name" value="Tet_transcr_reg_TetR-rel_C_sf"/>
</dbReference>
<evidence type="ECO:0000256" key="1">
    <source>
        <dbReference type="ARBA" id="ARBA00023125"/>
    </source>
</evidence>
<evidence type="ECO:0000259" key="3">
    <source>
        <dbReference type="PROSITE" id="PS50977"/>
    </source>
</evidence>
<dbReference type="InterPro" id="IPR050109">
    <property type="entry name" value="HTH-type_TetR-like_transc_reg"/>
</dbReference>
<dbReference type="InterPro" id="IPR001647">
    <property type="entry name" value="HTH_TetR"/>
</dbReference>
<dbReference type="SUPFAM" id="SSF48498">
    <property type="entry name" value="Tetracyclin repressor-like, C-terminal domain"/>
    <property type="match status" value="1"/>
</dbReference>
<accession>A0ABS5QJT1</accession>
<proteinExistence type="predicted"/>
<evidence type="ECO:0000313" key="5">
    <source>
        <dbReference type="Proteomes" id="UP000766336"/>
    </source>
</evidence>
<dbReference type="PANTHER" id="PTHR30055:SF148">
    <property type="entry name" value="TETR-FAMILY TRANSCRIPTIONAL REGULATOR"/>
    <property type="match status" value="1"/>
</dbReference>
<sequence>MGLSPEQVKRAARLREKLLASAAALLVRMGVHGLTLDAVARDAAVSKGGLLHHFASKSDLLQALMDDIYSRYLGRIDELSALDPESHGRYTRAYIRAALSTDVGHGQAALIMALLLDPTLRSGWLRKAGSLLQKDITEGDPGLAQILRLAADGLWLSEAFSIHELSAAEREALEARLIGLTYPMPGRALTGG</sequence>
<dbReference type="PROSITE" id="PS50977">
    <property type="entry name" value="HTH_TETR_2"/>
    <property type="match status" value="1"/>
</dbReference>